<dbReference type="PANTHER" id="PTHR43115">
    <property type="entry name" value="DEHYDROGENASE/REDUCTASE SDR FAMILY MEMBER 11"/>
    <property type="match status" value="1"/>
</dbReference>
<comment type="similarity">
    <text evidence="1">Belongs to the short-chain dehydrogenases/reductases (SDR) family.</text>
</comment>
<dbReference type="SUPFAM" id="SSF51735">
    <property type="entry name" value="NAD(P)-binding Rossmann-fold domains"/>
    <property type="match status" value="1"/>
</dbReference>
<sequence length="311" mass="33306">MSTPTSQFHHSPTPITSPTQDHLSATGKIVLVTGGGTAIGTGIVEAFAKAKAKAVFLTGRRYNLLEDTKKKVHVSAVGLMSAKLNILRQFSLKYSETSFHAFRADISKDDDVRSLFQEINKTGSVDILVANAGYLPTPGPIATTETVEWWTGFEINVLGTYLLAKAFLNQPLAPTGTPVFIGVNTGVAHLGPLVGPMSGYGTSKLAAASVVEFLQAENPHLKAFNVSPGVVESDMSNKASNPNFPAVDSPDLMGHLAVWLASPESDFLKGRFIWANWDIGELIKAQDKIDAAPSLLRLTLEGWSDNFAALK</sequence>
<dbReference type="InterPro" id="IPR020904">
    <property type="entry name" value="Sc_DH/Rdtase_CS"/>
</dbReference>
<name>A0A9P6VRI2_9HELO</name>
<keyword evidence="3" id="KW-0560">Oxidoreductase</keyword>
<evidence type="ECO:0000256" key="2">
    <source>
        <dbReference type="ARBA" id="ARBA00022857"/>
    </source>
</evidence>
<dbReference type="AlphaFoldDB" id="A0A9P6VRI2"/>
<reference evidence="5" key="1">
    <citation type="submission" date="2019-07" db="EMBL/GenBank/DDBJ databases">
        <title>Hyphodiscus hymeniophilus genome sequencing and assembly.</title>
        <authorList>
            <person name="Kramer G."/>
            <person name="Nodwell J."/>
        </authorList>
    </citation>
    <scope>NUCLEOTIDE SEQUENCE</scope>
    <source>
        <strain evidence="5">ATCC 34498</strain>
    </source>
</reference>
<organism evidence="5 6">
    <name type="scientific">Hyphodiscus hymeniophilus</name>
    <dbReference type="NCBI Taxonomy" id="353542"/>
    <lineage>
        <taxon>Eukaryota</taxon>
        <taxon>Fungi</taxon>
        <taxon>Dikarya</taxon>
        <taxon>Ascomycota</taxon>
        <taxon>Pezizomycotina</taxon>
        <taxon>Leotiomycetes</taxon>
        <taxon>Helotiales</taxon>
        <taxon>Hyphodiscaceae</taxon>
        <taxon>Hyphodiscus</taxon>
    </lineage>
</organism>
<protein>
    <submittedName>
        <fullName evidence="5">Short chain dehydrogenase andI</fullName>
    </submittedName>
</protein>
<evidence type="ECO:0000313" key="6">
    <source>
        <dbReference type="Proteomes" id="UP000785200"/>
    </source>
</evidence>
<evidence type="ECO:0000313" key="5">
    <source>
        <dbReference type="EMBL" id="KAG0652293.1"/>
    </source>
</evidence>
<evidence type="ECO:0000256" key="3">
    <source>
        <dbReference type="ARBA" id="ARBA00023002"/>
    </source>
</evidence>
<dbReference type="Pfam" id="PF00106">
    <property type="entry name" value="adh_short"/>
    <property type="match status" value="1"/>
</dbReference>
<keyword evidence="2" id="KW-0521">NADP</keyword>
<gene>
    <name evidence="5" type="ORF">D0Z07_1355</name>
</gene>
<dbReference type="Proteomes" id="UP000785200">
    <property type="component" value="Unassembled WGS sequence"/>
</dbReference>
<dbReference type="PROSITE" id="PS00061">
    <property type="entry name" value="ADH_SHORT"/>
    <property type="match status" value="1"/>
</dbReference>
<accession>A0A9P6VRI2</accession>
<comment type="caution">
    <text evidence="5">The sequence shown here is derived from an EMBL/GenBank/DDBJ whole genome shotgun (WGS) entry which is preliminary data.</text>
</comment>
<evidence type="ECO:0000256" key="4">
    <source>
        <dbReference type="SAM" id="MobiDB-lite"/>
    </source>
</evidence>
<proteinExistence type="inferred from homology"/>
<dbReference type="PANTHER" id="PTHR43115:SF4">
    <property type="entry name" value="DEHYDROGENASE_REDUCTASE SDR FAMILY MEMBER 11"/>
    <property type="match status" value="1"/>
</dbReference>
<evidence type="ECO:0000256" key="1">
    <source>
        <dbReference type="ARBA" id="ARBA00006484"/>
    </source>
</evidence>
<keyword evidence="6" id="KW-1185">Reference proteome</keyword>
<dbReference type="InterPro" id="IPR002347">
    <property type="entry name" value="SDR_fam"/>
</dbReference>
<feature type="region of interest" description="Disordered" evidence="4">
    <location>
        <begin position="1"/>
        <end position="21"/>
    </location>
</feature>
<dbReference type="EMBL" id="VNKQ01000003">
    <property type="protein sequence ID" value="KAG0652293.1"/>
    <property type="molecule type" value="Genomic_DNA"/>
</dbReference>
<dbReference type="GO" id="GO:0016491">
    <property type="term" value="F:oxidoreductase activity"/>
    <property type="evidence" value="ECO:0007669"/>
    <property type="project" value="UniProtKB-KW"/>
</dbReference>
<dbReference type="PRINTS" id="PR00081">
    <property type="entry name" value="GDHRDH"/>
</dbReference>
<dbReference type="InterPro" id="IPR036291">
    <property type="entry name" value="NAD(P)-bd_dom_sf"/>
</dbReference>
<dbReference type="OrthoDB" id="1933717at2759"/>
<dbReference type="Gene3D" id="3.40.50.720">
    <property type="entry name" value="NAD(P)-binding Rossmann-like Domain"/>
    <property type="match status" value="1"/>
</dbReference>